<feature type="domain" description="PAC" evidence="18">
    <location>
        <begin position="324"/>
        <end position="376"/>
    </location>
</feature>
<dbReference type="SUPFAM" id="SSF158472">
    <property type="entry name" value="HAMP domain-like"/>
    <property type="match status" value="1"/>
</dbReference>
<evidence type="ECO:0000259" key="17">
    <source>
        <dbReference type="PROSITE" id="PS50112"/>
    </source>
</evidence>
<dbReference type="SUPFAM" id="SSF47384">
    <property type="entry name" value="Homodimeric domain of signal transducing histidine kinase"/>
    <property type="match status" value="1"/>
</dbReference>
<dbReference type="Gene3D" id="1.10.287.130">
    <property type="match status" value="1"/>
</dbReference>
<dbReference type="SMART" id="SM00448">
    <property type="entry name" value="REC"/>
    <property type="match status" value="1"/>
</dbReference>
<dbReference type="InterPro" id="IPR003661">
    <property type="entry name" value="HisK_dim/P_dom"/>
</dbReference>
<evidence type="ECO:0000256" key="14">
    <source>
        <dbReference type="SAM" id="Phobius"/>
    </source>
</evidence>
<feature type="domain" description="Response regulatory" evidence="16">
    <location>
        <begin position="632"/>
        <end position="741"/>
    </location>
</feature>
<feature type="domain" description="HAMP" evidence="19">
    <location>
        <begin position="194"/>
        <end position="246"/>
    </location>
</feature>
<dbReference type="Pfam" id="PF00512">
    <property type="entry name" value="HisKA"/>
    <property type="match status" value="1"/>
</dbReference>
<evidence type="ECO:0000256" key="7">
    <source>
        <dbReference type="ARBA" id="ARBA00022692"/>
    </source>
</evidence>
<dbReference type="GO" id="GO:0005524">
    <property type="term" value="F:ATP binding"/>
    <property type="evidence" value="ECO:0007669"/>
    <property type="project" value="UniProtKB-KW"/>
</dbReference>
<evidence type="ECO:0000256" key="6">
    <source>
        <dbReference type="ARBA" id="ARBA00022679"/>
    </source>
</evidence>
<dbReference type="Pfam" id="PF00672">
    <property type="entry name" value="HAMP"/>
    <property type="match status" value="1"/>
</dbReference>
<keyword evidence="4" id="KW-1003">Cell membrane</keyword>
<evidence type="ECO:0000256" key="12">
    <source>
        <dbReference type="ARBA" id="ARBA00023012"/>
    </source>
</evidence>
<evidence type="ECO:0000256" key="10">
    <source>
        <dbReference type="ARBA" id="ARBA00022840"/>
    </source>
</evidence>
<evidence type="ECO:0000256" key="8">
    <source>
        <dbReference type="ARBA" id="ARBA00022741"/>
    </source>
</evidence>
<dbReference type="SUPFAM" id="SSF52172">
    <property type="entry name" value="CheY-like"/>
    <property type="match status" value="1"/>
</dbReference>
<dbReference type="NCBIfam" id="TIGR00229">
    <property type="entry name" value="sensory_box"/>
    <property type="match status" value="1"/>
</dbReference>
<dbReference type="InterPro" id="IPR029151">
    <property type="entry name" value="Sensor-like_sf"/>
</dbReference>
<dbReference type="SMART" id="SM00304">
    <property type="entry name" value="HAMP"/>
    <property type="match status" value="1"/>
</dbReference>
<dbReference type="SMART" id="SM00387">
    <property type="entry name" value="HATPase_c"/>
    <property type="match status" value="1"/>
</dbReference>
<evidence type="ECO:0000256" key="4">
    <source>
        <dbReference type="ARBA" id="ARBA00022475"/>
    </source>
</evidence>
<evidence type="ECO:0000256" key="3">
    <source>
        <dbReference type="ARBA" id="ARBA00012438"/>
    </source>
</evidence>
<dbReference type="InterPro" id="IPR033463">
    <property type="entry name" value="sCache_3"/>
</dbReference>
<feature type="domain" description="Histidine kinase" evidence="15">
    <location>
        <begin position="389"/>
        <end position="610"/>
    </location>
</feature>
<dbReference type="PROSITE" id="PS50109">
    <property type="entry name" value="HIS_KIN"/>
    <property type="match status" value="1"/>
</dbReference>
<feature type="transmembrane region" description="Helical" evidence="14">
    <location>
        <begin position="17"/>
        <end position="38"/>
    </location>
</feature>
<accession>A0A3B1ARS6</accession>
<dbReference type="SUPFAM" id="SSF55785">
    <property type="entry name" value="PYP-like sensor domain (PAS domain)"/>
    <property type="match status" value="1"/>
</dbReference>
<dbReference type="InterPro" id="IPR036890">
    <property type="entry name" value="HATPase_C_sf"/>
</dbReference>
<dbReference type="EC" id="2.7.13.3" evidence="3"/>
<evidence type="ECO:0000256" key="2">
    <source>
        <dbReference type="ARBA" id="ARBA00004651"/>
    </source>
</evidence>
<dbReference type="SMART" id="SM00091">
    <property type="entry name" value="PAS"/>
    <property type="match status" value="1"/>
</dbReference>
<dbReference type="PROSITE" id="PS50885">
    <property type="entry name" value="HAMP"/>
    <property type="match status" value="1"/>
</dbReference>
<dbReference type="PANTHER" id="PTHR43065">
    <property type="entry name" value="SENSOR HISTIDINE KINASE"/>
    <property type="match status" value="1"/>
</dbReference>
<dbReference type="Pfam" id="PF17203">
    <property type="entry name" value="sCache_3_2"/>
    <property type="match status" value="1"/>
</dbReference>
<keyword evidence="5" id="KW-0597">Phosphoprotein</keyword>
<dbReference type="Gene3D" id="3.30.450.20">
    <property type="entry name" value="PAS domain"/>
    <property type="match status" value="1"/>
</dbReference>
<keyword evidence="7 14" id="KW-0812">Transmembrane</keyword>
<dbReference type="AlphaFoldDB" id="A0A3B1ARS6"/>
<organism evidence="20">
    <name type="scientific">hydrothermal vent metagenome</name>
    <dbReference type="NCBI Taxonomy" id="652676"/>
    <lineage>
        <taxon>unclassified sequences</taxon>
        <taxon>metagenomes</taxon>
        <taxon>ecological metagenomes</taxon>
    </lineage>
</organism>
<keyword evidence="12" id="KW-0902">Two-component regulatory system</keyword>
<dbReference type="CDD" id="cd00082">
    <property type="entry name" value="HisKA"/>
    <property type="match status" value="1"/>
</dbReference>
<evidence type="ECO:0000256" key="11">
    <source>
        <dbReference type="ARBA" id="ARBA00022989"/>
    </source>
</evidence>
<evidence type="ECO:0000259" key="15">
    <source>
        <dbReference type="PROSITE" id="PS50109"/>
    </source>
</evidence>
<dbReference type="GO" id="GO:0000155">
    <property type="term" value="F:phosphorelay sensor kinase activity"/>
    <property type="evidence" value="ECO:0007669"/>
    <property type="project" value="InterPro"/>
</dbReference>
<name>A0A3B1ARS6_9ZZZZ</name>
<dbReference type="InterPro" id="IPR005467">
    <property type="entry name" value="His_kinase_dom"/>
</dbReference>
<dbReference type="InterPro" id="IPR000014">
    <property type="entry name" value="PAS"/>
</dbReference>
<evidence type="ECO:0000259" key="18">
    <source>
        <dbReference type="PROSITE" id="PS50113"/>
    </source>
</evidence>
<dbReference type="CDD" id="cd06225">
    <property type="entry name" value="HAMP"/>
    <property type="match status" value="1"/>
</dbReference>
<keyword evidence="9" id="KW-0418">Kinase</keyword>
<dbReference type="PROSITE" id="PS50110">
    <property type="entry name" value="RESPONSE_REGULATORY"/>
    <property type="match status" value="1"/>
</dbReference>
<evidence type="ECO:0000256" key="1">
    <source>
        <dbReference type="ARBA" id="ARBA00000085"/>
    </source>
</evidence>
<dbReference type="PANTHER" id="PTHR43065:SF42">
    <property type="entry name" value="TWO-COMPONENT SENSOR PPRA"/>
    <property type="match status" value="1"/>
</dbReference>
<dbReference type="Pfam" id="PF02518">
    <property type="entry name" value="HATPase_c"/>
    <property type="match status" value="1"/>
</dbReference>
<dbReference type="EMBL" id="UOFY01000028">
    <property type="protein sequence ID" value="VAX08676.1"/>
    <property type="molecule type" value="Genomic_DNA"/>
</dbReference>
<dbReference type="InterPro" id="IPR036097">
    <property type="entry name" value="HisK_dim/P_sf"/>
</dbReference>
<dbReference type="InterPro" id="IPR000700">
    <property type="entry name" value="PAS-assoc_C"/>
</dbReference>
<dbReference type="Gene3D" id="3.40.50.2300">
    <property type="match status" value="1"/>
</dbReference>
<keyword evidence="13 14" id="KW-0472">Membrane</keyword>
<proteinExistence type="predicted"/>
<dbReference type="Pfam" id="PF08448">
    <property type="entry name" value="PAS_4"/>
    <property type="match status" value="1"/>
</dbReference>
<dbReference type="InterPro" id="IPR011006">
    <property type="entry name" value="CheY-like_superfamily"/>
</dbReference>
<dbReference type="Gene3D" id="6.10.340.10">
    <property type="match status" value="1"/>
</dbReference>
<sequence>MFKSLQRVWTKSIARQLMIGIALVHAVLMTIFVIDLVAREKSFLVDLSRKQAIGLAETLATNGTSWVLAQDFIGMEEIINSQSGFPGLKYAMYLDTAGKVLAYTDLKQVGKYINDEISKSLLTAKPATITLIDHSGFIDIATPIYAQKQQIGWARVGISRIGITENINHVSQNGLIYTTAAILIGTLFAWFMGRGLTSGLRQLSQATHSMIKGEQNVHCEVDRHDELGVLGRDFNAMLTIINDNEKTLAKNVALLRGLLDSIPDLVFYKNMQGCYLGCNNAFAKRVGRPESEIVGKTDYDLFSQDMADFFKEKDQIALNNNKPQQNEEWVKYPDGRRVLLNTLKTLFYTPAGESIGLIGISRNITQLREQEQQLRRSRKMDALGKLTGGVAHDYNNMLGIILGYAELLQEEVTGQEPLATYTENIIKAGKRGASLTRKLLTFSKSSPENVHSVDLNCAIQDSLQMIEKSLTVSIKVDLKLGKELWPVRLDVDDFDNALLNICINAGHAMENGGHLQIVTANKNVPSEEAARLTVTPGDYVTVLIADTGIGMDDETMSQVFDPFFSTKGAMGTGLGLSQVYGFVSRSNGTVELNSSPGAGTTFTLYFPKNVSKQDEKTEKHHLVSSEIKNEVTILIVDDEELLSALTKKILSQSGFLKLLTAASGKEALAILAKNRVDLLLTDIIMPDMNGHELATRAKKAHPEIKILFISGYSEETNDSAIKKIQKPVKAKELLAQVSMVLTET</sequence>
<dbReference type="PROSITE" id="PS50112">
    <property type="entry name" value="PAS"/>
    <property type="match status" value="1"/>
</dbReference>
<dbReference type="CDD" id="cd00130">
    <property type="entry name" value="PAS"/>
    <property type="match status" value="1"/>
</dbReference>
<dbReference type="GO" id="GO:0005886">
    <property type="term" value="C:plasma membrane"/>
    <property type="evidence" value="ECO:0007669"/>
    <property type="project" value="UniProtKB-SubCell"/>
</dbReference>
<comment type="catalytic activity">
    <reaction evidence="1">
        <text>ATP + protein L-histidine = ADP + protein N-phospho-L-histidine.</text>
        <dbReference type="EC" id="2.7.13.3"/>
    </reaction>
</comment>
<evidence type="ECO:0000259" key="16">
    <source>
        <dbReference type="PROSITE" id="PS50110"/>
    </source>
</evidence>
<dbReference type="Gene3D" id="3.30.565.10">
    <property type="entry name" value="Histidine kinase-like ATPase, C-terminal domain"/>
    <property type="match status" value="1"/>
</dbReference>
<keyword evidence="6" id="KW-0808">Transferase</keyword>
<dbReference type="SMART" id="SM00388">
    <property type="entry name" value="HisKA"/>
    <property type="match status" value="1"/>
</dbReference>
<evidence type="ECO:0000259" key="19">
    <source>
        <dbReference type="PROSITE" id="PS50885"/>
    </source>
</evidence>
<dbReference type="InterPro" id="IPR003594">
    <property type="entry name" value="HATPase_dom"/>
</dbReference>
<dbReference type="SUPFAM" id="SSF103190">
    <property type="entry name" value="Sensory domain-like"/>
    <property type="match status" value="1"/>
</dbReference>
<gene>
    <name evidence="20" type="ORF">MNBD_GAMMA25-893</name>
</gene>
<protein>
    <recommendedName>
        <fullName evidence="3">histidine kinase</fullName>
        <ecNumber evidence="3">2.7.13.3</ecNumber>
    </recommendedName>
</protein>
<keyword evidence="8" id="KW-0547">Nucleotide-binding</keyword>
<evidence type="ECO:0000256" key="5">
    <source>
        <dbReference type="ARBA" id="ARBA00022553"/>
    </source>
</evidence>
<dbReference type="PROSITE" id="PS50113">
    <property type="entry name" value="PAC"/>
    <property type="match status" value="1"/>
</dbReference>
<dbReference type="PRINTS" id="PR00344">
    <property type="entry name" value="BCTRLSENSOR"/>
</dbReference>
<keyword evidence="11 14" id="KW-1133">Transmembrane helix</keyword>
<dbReference type="SUPFAM" id="SSF55874">
    <property type="entry name" value="ATPase domain of HSP90 chaperone/DNA topoisomerase II/histidine kinase"/>
    <property type="match status" value="1"/>
</dbReference>
<evidence type="ECO:0000256" key="9">
    <source>
        <dbReference type="ARBA" id="ARBA00022777"/>
    </source>
</evidence>
<dbReference type="InterPro" id="IPR003660">
    <property type="entry name" value="HAMP_dom"/>
</dbReference>
<dbReference type="InterPro" id="IPR013656">
    <property type="entry name" value="PAS_4"/>
</dbReference>
<dbReference type="InterPro" id="IPR004358">
    <property type="entry name" value="Sig_transdc_His_kin-like_C"/>
</dbReference>
<dbReference type="InterPro" id="IPR035965">
    <property type="entry name" value="PAS-like_dom_sf"/>
</dbReference>
<evidence type="ECO:0000256" key="13">
    <source>
        <dbReference type="ARBA" id="ARBA00023136"/>
    </source>
</evidence>
<evidence type="ECO:0000313" key="20">
    <source>
        <dbReference type="EMBL" id="VAX08676.1"/>
    </source>
</evidence>
<comment type="subcellular location">
    <subcellularLocation>
        <location evidence="2">Cell membrane</location>
        <topology evidence="2">Multi-pass membrane protein</topology>
    </subcellularLocation>
</comment>
<dbReference type="Pfam" id="PF00072">
    <property type="entry name" value="Response_reg"/>
    <property type="match status" value="1"/>
</dbReference>
<reference evidence="20" key="1">
    <citation type="submission" date="2018-06" db="EMBL/GenBank/DDBJ databases">
        <authorList>
            <person name="Zhirakovskaya E."/>
        </authorList>
    </citation>
    <scope>NUCLEOTIDE SEQUENCE</scope>
</reference>
<keyword evidence="10" id="KW-0067">ATP-binding</keyword>
<dbReference type="InterPro" id="IPR001789">
    <property type="entry name" value="Sig_transdc_resp-reg_receiver"/>
</dbReference>
<feature type="domain" description="PAS" evidence="17">
    <location>
        <begin position="251"/>
        <end position="321"/>
    </location>
</feature>